<reference evidence="2" key="1">
    <citation type="submission" date="2015-09" db="EMBL/GenBank/DDBJ databases">
        <authorList>
            <person name="Sai Rama Sridatta P."/>
        </authorList>
    </citation>
    <scope>NUCLEOTIDE SEQUENCE [LARGE SCALE GENOMIC DNA]</scope>
</reference>
<protein>
    <submittedName>
        <fullName evidence="1">Uncharacterized protein</fullName>
    </submittedName>
</protein>
<keyword evidence="2" id="KW-1185">Reference proteome</keyword>
<accession>A0A4W6CMA8</accession>
<dbReference type="AlphaFoldDB" id="A0A4W6CMA8"/>
<dbReference type="InParanoid" id="A0A4W6CMA8"/>
<organism evidence="1 2">
    <name type="scientific">Lates calcarifer</name>
    <name type="common">Barramundi</name>
    <name type="synonym">Holocentrus calcarifer</name>
    <dbReference type="NCBI Taxonomy" id="8187"/>
    <lineage>
        <taxon>Eukaryota</taxon>
        <taxon>Metazoa</taxon>
        <taxon>Chordata</taxon>
        <taxon>Craniata</taxon>
        <taxon>Vertebrata</taxon>
        <taxon>Euteleostomi</taxon>
        <taxon>Actinopterygii</taxon>
        <taxon>Neopterygii</taxon>
        <taxon>Teleostei</taxon>
        <taxon>Neoteleostei</taxon>
        <taxon>Acanthomorphata</taxon>
        <taxon>Carangaria</taxon>
        <taxon>Carangaria incertae sedis</taxon>
        <taxon>Centropomidae</taxon>
        <taxon>Lates</taxon>
    </lineage>
</organism>
<reference evidence="1" key="2">
    <citation type="submission" date="2025-08" db="UniProtKB">
        <authorList>
            <consortium name="Ensembl"/>
        </authorList>
    </citation>
    <scope>IDENTIFICATION</scope>
</reference>
<sequence length="66" mass="7669">QRKRKTHTCVCGRIVARHRPQKGCETISRGLKPRTLPCCLAKLNNWRRKALVRVVTKNPALSFRFL</sequence>
<dbReference type="Ensembl" id="ENSLCAT00010013722.1">
    <property type="protein sequence ID" value="ENSLCAP00010013433.1"/>
    <property type="gene ID" value="ENSLCAG00010006381.1"/>
</dbReference>
<evidence type="ECO:0000313" key="2">
    <source>
        <dbReference type="Proteomes" id="UP000314980"/>
    </source>
</evidence>
<name>A0A4W6CMA8_LATCA</name>
<dbReference type="Proteomes" id="UP000314980">
    <property type="component" value="Unassembled WGS sequence"/>
</dbReference>
<proteinExistence type="predicted"/>
<evidence type="ECO:0000313" key="1">
    <source>
        <dbReference type="Ensembl" id="ENSLCAP00010013433.1"/>
    </source>
</evidence>
<reference evidence="1" key="3">
    <citation type="submission" date="2025-09" db="UniProtKB">
        <authorList>
            <consortium name="Ensembl"/>
        </authorList>
    </citation>
    <scope>IDENTIFICATION</scope>
</reference>